<keyword evidence="1" id="KW-0347">Helicase</keyword>
<sequence length="190" mass="22119">MEKSTMKINTKTKRIKDLEAYVDCNGLYRIIDGDAFAKLNALGYFDAPASTKYHLAYEGGLYEHSRNVADALMKFTTDNALCWQRNQSPYIVGFFHDLCKADQYKFNRDLNCWEFNDKTLYKGHGDKSLMLLSSILTLTDEEALCIRWHMGAFDEKENWNLYSSAIHKYPNVLWTHQADMYATHVMEVKK</sequence>
<keyword evidence="1" id="KW-0378">Hydrolase</keyword>
<dbReference type="EMBL" id="BK016237">
    <property type="protein sequence ID" value="DAG04056.1"/>
    <property type="molecule type" value="Genomic_DNA"/>
</dbReference>
<keyword evidence="1" id="KW-0547">Nucleotide-binding</keyword>
<reference evidence="1" key="1">
    <citation type="journal article" date="2021" name="Proc. Natl. Acad. Sci. U.S.A.">
        <title>A Catalog of Tens of Thousands of Viruses from Human Metagenomes Reveals Hidden Associations with Chronic Diseases.</title>
        <authorList>
            <person name="Tisza M.J."/>
            <person name="Buck C.B."/>
        </authorList>
    </citation>
    <scope>NUCLEOTIDE SEQUENCE</scope>
    <source>
        <strain evidence="1">CtbEa13</strain>
    </source>
</reference>
<accession>A0A8S5VBJ0</accession>
<dbReference type="GO" id="GO:0004386">
    <property type="term" value="F:helicase activity"/>
    <property type="evidence" value="ECO:0007669"/>
    <property type="project" value="UniProtKB-KW"/>
</dbReference>
<dbReference type="Gene3D" id="1.10.3210.10">
    <property type="entry name" value="Hypothetical protein af1432"/>
    <property type="match status" value="1"/>
</dbReference>
<organism evidence="1">
    <name type="scientific">Myoviridae sp. ctbEa13</name>
    <dbReference type="NCBI Taxonomy" id="2825136"/>
    <lineage>
        <taxon>Viruses</taxon>
        <taxon>Duplodnaviria</taxon>
        <taxon>Heunggongvirae</taxon>
        <taxon>Uroviricota</taxon>
        <taxon>Caudoviricetes</taxon>
    </lineage>
</organism>
<proteinExistence type="predicted"/>
<keyword evidence="1" id="KW-0067">ATP-binding</keyword>
<name>A0A8S5VBJ0_9CAUD</name>
<protein>
    <submittedName>
        <fullName evidence="1">Putative helicase</fullName>
    </submittedName>
</protein>
<evidence type="ECO:0000313" key="1">
    <source>
        <dbReference type="EMBL" id="DAG04056.1"/>
    </source>
</evidence>